<comment type="caution">
    <text evidence="3">The sequence shown here is derived from an EMBL/GenBank/DDBJ whole genome shotgun (WGS) entry which is preliminary data.</text>
</comment>
<protein>
    <submittedName>
        <fullName evidence="3">Uncharacterized protein</fullName>
    </submittedName>
</protein>
<feature type="compositionally biased region" description="Basic and acidic residues" evidence="1">
    <location>
        <begin position="138"/>
        <end position="147"/>
    </location>
</feature>
<dbReference type="Proteomes" id="UP000748756">
    <property type="component" value="Unassembled WGS sequence"/>
</dbReference>
<evidence type="ECO:0000313" key="4">
    <source>
        <dbReference type="Proteomes" id="UP000748756"/>
    </source>
</evidence>
<evidence type="ECO:0000313" key="3">
    <source>
        <dbReference type="EMBL" id="KAF9151660.1"/>
    </source>
</evidence>
<feature type="signal peptide" evidence="2">
    <location>
        <begin position="1"/>
        <end position="18"/>
    </location>
</feature>
<feature type="compositionally biased region" description="Polar residues" evidence="1">
    <location>
        <begin position="69"/>
        <end position="78"/>
    </location>
</feature>
<evidence type="ECO:0000256" key="2">
    <source>
        <dbReference type="SAM" id="SignalP"/>
    </source>
</evidence>
<proteinExistence type="predicted"/>
<keyword evidence="2" id="KW-0732">Signal</keyword>
<dbReference type="OrthoDB" id="2446217at2759"/>
<sequence length="147" mass="16368">MKLATAIFALACALTTQAAPITLVSEPVAASSPQNLSPRDMGWQSAPSEPAQDVNENNPWDKRDMGWQSIPSTPQEVQNDPWDKRNLDWQDAPPSEPAQGVKNNNPWDKRDMGWQAVPSNPQEVKNNPWDVVKPDTNPWDKRGNDSV</sequence>
<feature type="region of interest" description="Disordered" evidence="1">
    <location>
        <begin position="29"/>
        <end position="147"/>
    </location>
</feature>
<evidence type="ECO:0000256" key="1">
    <source>
        <dbReference type="SAM" id="MobiDB-lite"/>
    </source>
</evidence>
<feature type="chain" id="PRO_5040138547" evidence="2">
    <location>
        <begin position="19"/>
        <end position="147"/>
    </location>
</feature>
<organism evidence="3 4">
    <name type="scientific">Linnemannia schmuckeri</name>
    <dbReference type="NCBI Taxonomy" id="64567"/>
    <lineage>
        <taxon>Eukaryota</taxon>
        <taxon>Fungi</taxon>
        <taxon>Fungi incertae sedis</taxon>
        <taxon>Mucoromycota</taxon>
        <taxon>Mortierellomycotina</taxon>
        <taxon>Mortierellomycetes</taxon>
        <taxon>Mortierellales</taxon>
        <taxon>Mortierellaceae</taxon>
        <taxon>Linnemannia</taxon>
    </lineage>
</organism>
<gene>
    <name evidence="3" type="ORF">BG015_006386</name>
</gene>
<name>A0A9P5RZR9_9FUNG</name>
<keyword evidence="4" id="KW-1185">Reference proteome</keyword>
<dbReference type="EMBL" id="JAAAUQ010000304">
    <property type="protein sequence ID" value="KAF9151660.1"/>
    <property type="molecule type" value="Genomic_DNA"/>
</dbReference>
<reference evidence="3" key="1">
    <citation type="journal article" date="2020" name="Fungal Divers.">
        <title>Resolving the Mortierellaceae phylogeny through synthesis of multi-gene phylogenetics and phylogenomics.</title>
        <authorList>
            <person name="Vandepol N."/>
            <person name="Liber J."/>
            <person name="Desiro A."/>
            <person name="Na H."/>
            <person name="Kennedy M."/>
            <person name="Barry K."/>
            <person name="Grigoriev I.V."/>
            <person name="Miller A.N."/>
            <person name="O'Donnell K."/>
            <person name="Stajich J.E."/>
            <person name="Bonito G."/>
        </authorList>
    </citation>
    <scope>NUCLEOTIDE SEQUENCE</scope>
    <source>
        <strain evidence="3">NRRL 6426</strain>
    </source>
</reference>
<dbReference type="AlphaFoldDB" id="A0A9P5RZR9"/>
<accession>A0A9P5RZR9</accession>